<dbReference type="InterPro" id="IPR050858">
    <property type="entry name" value="Mal-CoA-ACP_Trans/PKS_FabD"/>
</dbReference>
<evidence type="ECO:0000259" key="5">
    <source>
        <dbReference type="SMART" id="SM00827"/>
    </source>
</evidence>
<sequence>MKKTAILFPGQGSQYVGMGKQIYDNFEIARHTFEEANEVLQFDLQSLCFGGDLAELTKTEITQPAILTCSVTAFRVYMQEIGLAPSCLAGHSLGEISALTCAGGIAFEDAVQLVHYRGKCMQDSVKESIGCMSAVSGVSAEVIEDYCQQVSEPGSVVKISNFNAADQVVISGHIDAVAKVENMLKGLGAIAIRLKVSGAFHNPLMKEASLLFNQALGKYDYSPLRYPVISNVTARPYETERLIPHYLTMQITEPVRWQASMHYLQQLGVEVAIEMTPKAVLTRLMATNAPSIATYAFDNENVENVKGIVTRKQPKTNAISQCLAIAVSTRNQNWDQAEYRAGVIEPYQKVQSIQDELDQTVQAPSTEQMAEALDMLMSVFRTKRVSEAEQHMRIQQLLDQTDAAHPFFALLTNQLGAIPL</sequence>
<reference evidence="6 7" key="1">
    <citation type="submission" date="2020-09" db="EMBL/GenBank/DDBJ databases">
        <title>Paenibacillus sp. strain PR3 16S rRNA gene Genome sequencing and assembly.</title>
        <authorList>
            <person name="Kim J."/>
        </authorList>
    </citation>
    <scope>NUCLEOTIDE SEQUENCE [LARGE SCALE GENOMIC DNA]</scope>
    <source>
        <strain evidence="6 7">PR3</strain>
    </source>
</reference>
<evidence type="ECO:0000256" key="3">
    <source>
        <dbReference type="ARBA" id="ARBA00023315"/>
    </source>
</evidence>
<dbReference type="InterPro" id="IPR001227">
    <property type="entry name" value="Ac_transferase_dom_sf"/>
</dbReference>
<name>A0ABR8MX91_9BACL</name>
<gene>
    <name evidence="6" type="primary">fabD</name>
    <name evidence="6" type="ORF">H8B09_10265</name>
</gene>
<keyword evidence="2 6" id="KW-0808">Transferase</keyword>
<dbReference type="Proteomes" id="UP000609346">
    <property type="component" value="Unassembled WGS sequence"/>
</dbReference>
<evidence type="ECO:0000256" key="1">
    <source>
        <dbReference type="ARBA" id="ARBA00013258"/>
    </source>
</evidence>
<dbReference type="InterPro" id="IPR004410">
    <property type="entry name" value="Malonyl_CoA-ACP_transAc_FabD"/>
</dbReference>
<evidence type="ECO:0000256" key="4">
    <source>
        <dbReference type="ARBA" id="ARBA00048462"/>
    </source>
</evidence>
<accession>A0ABR8MX91</accession>
<evidence type="ECO:0000313" key="6">
    <source>
        <dbReference type="EMBL" id="MBD3919139.1"/>
    </source>
</evidence>
<comment type="catalytic activity">
    <reaction evidence="4">
        <text>holo-[ACP] + malonyl-CoA = malonyl-[ACP] + CoA</text>
        <dbReference type="Rhea" id="RHEA:41792"/>
        <dbReference type="Rhea" id="RHEA-COMP:9623"/>
        <dbReference type="Rhea" id="RHEA-COMP:9685"/>
        <dbReference type="ChEBI" id="CHEBI:57287"/>
        <dbReference type="ChEBI" id="CHEBI:57384"/>
        <dbReference type="ChEBI" id="CHEBI:64479"/>
        <dbReference type="ChEBI" id="CHEBI:78449"/>
        <dbReference type="EC" id="2.3.1.39"/>
    </reaction>
</comment>
<keyword evidence="3 6" id="KW-0012">Acyltransferase</keyword>
<organism evidence="6 7">
    <name type="scientific">Paenibacillus terricola</name>
    <dbReference type="NCBI Taxonomy" id="2763503"/>
    <lineage>
        <taxon>Bacteria</taxon>
        <taxon>Bacillati</taxon>
        <taxon>Bacillota</taxon>
        <taxon>Bacilli</taxon>
        <taxon>Bacillales</taxon>
        <taxon>Paenibacillaceae</taxon>
        <taxon>Paenibacillus</taxon>
    </lineage>
</organism>
<feature type="domain" description="Malonyl-CoA:ACP transacylase (MAT)" evidence="5">
    <location>
        <begin position="7"/>
        <end position="332"/>
    </location>
</feature>
<evidence type="ECO:0000256" key="2">
    <source>
        <dbReference type="ARBA" id="ARBA00022679"/>
    </source>
</evidence>
<proteinExistence type="predicted"/>
<evidence type="ECO:0000313" key="7">
    <source>
        <dbReference type="Proteomes" id="UP000609346"/>
    </source>
</evidence>
<dbReference type="Gene3D" id="3.40.366.10">
    <property type="entry name" value="Malonyl-Coenzyme A Acyl Carrier Protein, domain 2"/>
    <property type="match status" value="1"/>
</dbReference>
<dbReference type="EC" id="2.3.1.39" evidence="1"/>
<dbReference type="GO" id="GO:0004314">
    <property type="term" value="F:[acyl-carrier-protein] S-malonyltransferase activity"/>
    <property type="evidence" value="ECO:0007669"/>
    <property type="project" value="UniProtKB-EC"/>
</dbReference>
<dbReference type="RefSeq" id="WP_191203408.1">
    <property type="nucleotide sequence ID" value="NZ_JACXZA010000002.1"/>
</dbReference>
<dbReference type="InterPro" id="IPR014043">
    <property type="entry name" value="Acyl_transferase_dom"/>
</dbReference>
<dbReference type="PANTHER" id="PTHR42681">
    <property type="entry name" value="MALONYL-COA-ACYL CARRIER PROTEIN TRANSACYLASE, MITOCHONDRIAL"/>
    <property type="match status" value="1"/>
</dbReference>
<keyword evidence="7" id="KW-1185">Reference proteome</keyword>
<dbReference type="Pfam" id="PF00698">
    <property type="entry name" value="Acyl_transf_1"/>
    <property type="match status" value="1"/>
</dbReference>
<dbReference type="SMART" id="SM00827">
    <property type="entry name" value="PKS_AT"/>
    <property type="match status" value="1"/>
</dbReference>
<dbReference type="InterPro" id="IPR016035">
    <property type="entry name" value="Acyl_Trfase/lysoPLipase"/>
</dbReference>
<comment type="caution">
    <text evidence="6">The sequence shown here is derived from an EMBL/GenBank/DDBJ whole genome shotgun (WGS) entry which is preliminary data.</text>
</comment>
<dbReference type="Gene3D" id="3.30.70.250">
    <property type="entry name" value="Malonyl-CoA ACP transacylase, ACP-binding"/>
    <property type="match status" value="1"/>
</dbReference>
<protein>
    <recommendedName>
        <fullName evidence="1">[acyl-carrier-protein] S-malonyltransferase</fullName>
        <ecNumber evidence="1">2.3.1.39</ecNumber>
    </recommendedName>
</protein>
<dbReference type="EMBL" id="JACXZA010000002">
    <property type="protein sequence ID" value="MBD3919139.1"/>
    <property type="molecule type" value="Genomic_DNA"/>
</dbReference>
<dbReference type="PANTHER" id="PTHR42681:SF1">
    <property type="entry name" value="MALONYL-COA-ACYL CARRIER PROTEIN TRANSACYLASE, MITOCHONDRIAL"/>
    <property type="match status" value="1"/>
</dbReference>
<dbReference type="SUPFAM" id="SSF55048">
    <property type="entry name" value="Probable ACP-binding domain of malonyl-CoA ACP transacylase"/>
    <property type="match status" value="1"/>
</dbReference>
<dbReference type="SUPFAM" id="SSF52151">
    <property type="entry name" value="FabD/lysophospholipase-like"/>
    <property type="match status" value="1"/>
</dbReference>
<dbReference type="NCBIfam" id="TIGR00128">
    <property type="entry name" value="fabD"/>
    <property type="match status" value="1"/>
</dbReference>
<dbReference type="InterPro" id="IPR016036">
    <property type="entry name" value="Malonyl_transacylase_ACP-bd"/>
</dbReference>